<feature type="compositionally biased region" description="Low complexity" evidence="2">
    <location>
        <begin position="136"/>
        <end position="145"/>
    </location>
</feature>
<feature type="compositionally biased region" description="Low complexity" evidence="2">
    <location>
        <begin position="19"/>
        <end position="29"/>
    </location>
</feature>
<dbReference type="PANTHER" id="PTHR31245:SF20">
    <property type="entry name" value="F18B13.13 PROTEIN"/>
    <property type="match status" value="1"/>
</dbReference>
<dbReference type="Proteomes" id="UP001489004">
    <property type="component" value="Unassembled WGS sequence"/>
</dbReference>
<evidence type="ECO:0000313" key="4">
    <source>
        <dbReference type="EMBL" id="KAK9823935.1"/>
    </source>
</evidence>
<dbReference type="PROSITE" id="PS51140">
    <property type="entry name" value="CUE"/>
    <property type="match status" value="1"/>
</dbReference>
<protein>
    <recommendedName>
        <fullName evidence="3">CUE domain-containing protein</fullName>
    </recommendedName>
</protein>
<evidence type="ECO:0000256" key="2">
    <source>
        <dbReference type="SAM" id="MobiDB-lite"/>
    </source>
</evidence>
<organism evidence="4 5">
    <name type="scientific">[Myrmecia] bisecta</name>
    <dbReference type="NCBI Taxonomy" id="41462"/>
    <lineage>
        <taxon>Eukaryota</taxon>
        <taxon>Viridiplantae</taxon>
        <taxon>Chlorophyta</taxon>
        <taxon>core chlorophytes</taxon>
        <taxon>Trebouxiophyceae</taxon>
        <taxon>Trebouxiales</taxon>
        <taxon>Trebouxiaceae</taxon>
        <taxon>Myrmecia</taxon>
    </lineage>
</organism>
<evidence type="ECO:0000256" key="1">
    <source>
        <dbReference type="SAM" id="Coils"/>
    </source>
</evidence>
<dbReference type="GO" id="GO:0043130">
    <property type="term" value="F:ubiquitin binding"/>
    <property type="evidence" value="ECO:0007669"/>
    <property type="project" value="InterPro"/>
</dbReference>
<keyword evidence="1" id="KW-0175">Coiled coil</keyword>
<dbReference type="AlphaFoldDB" id="A0AAW1QR59"/>
<evidence type="ECO:0000313" key="5">
    <source>
        <dbReference type="Proteomes" id="UP001489004"/>
    </source>
</evidence>
<dbReference type="SUPFAM" id="SSF46934">
    <property type="entry name" value="UBA-like"/>
    <property type="match status" value="1"/>
</dbReference>
<feature type="region of interest" description="Disordered" evidence="2">
    <location>
        <begin position="112"/>
        <end position="152"/>
    </location>
</feature>
<feature type="compositionally biased region" description="Polar residues" evidence="2">
    <location>
        <begin position="121"/>
        <end position="130"/>
    </location>
</feature>
<dbReference type="InterPro" id="IPR009060">
    <property type="entry name" value="UBA-like_sf"/>
</dbReference>
<reference evidence="4 5" key="1">
    <citation type="journal article" date="2024" name="Nat. Commun.">
        <title>Phylogenomics reveals the evolutionary origins of lichenization in chlorophyte algae.</title>
        <authorList>
            <person name="Puginier C."/>
            <person name="Libourel C."/>
            <person name="Otte J."/>
            <person name="Skaloud P."/>
            <person name="Haon M."/>
            <person name="Grisel S."/>
            <person name="Petersen M."/>
            <person name="Berrin J.G."/>
            <person name="Delaux P.M."/>
            <person name="Dal Grande F."/>
            <person name="Keller J."/>
        </authorList>
    </citation>
    <scope>NUCLEOTIDE SEQUENCE [LARGE SCALE GENOMIC DNA]</scope>
    <source>
        <strain evidence="4 5">SAG 2043</strain>
    </source>
</reference>
<accession>A0AAW1QR59</accession>
<proteinExistence type="predicted"/>
<keyword evidence="5" id="KW-1185">Reference proteome</keyword>
<feature type="coiled-coil region" evidence="1">
    <location>
        <begin position="197"/>
        <end position="255"/>
    </location>
</feature>
<dbReference type="Gene3D" id="1.10.8.10">
    <property type="entry name" value="DNA helicase RuvA subunit, C-terminal domain"/>
    <property type="match status" value="1"/>
</dbReference>
<sequence length="280" mass="30104">MSVAAQSPYERHKRLFDASSDGSSPSSCSTPKRLRHRGSPSARCRPLAERQAYVVSSTTLAALRGLFPEMDAKVVADVLDACGDNVDEAIKQLGQLRLTANCSVSAAAAPAADTATSSPSKQPASEQQAYANGHMEAPASSASEPSPAPKTSAEWVDALVQQMAGATSVDDARVRAAQVLQAFEQAVLQATGSVQDMASTRAQVQELQKDNSILKRAVQIQNSRMQELAGREQELAQLKQLVVQYQEKVHSLEVSNYSLAMHLRQATDARSTVHNQRDVF</sequence>
<dbReference type="PANTHER" id="PTHR31245">
    <property type="entry name" value="UBIQUITIN SYSTEM COMPONENT CUE PROTEIN"/>
    <property type="match status" value="1"/>
</dbReference>
<dbReference type="Pfam" id="PF02845">
    <property type="entry name" value="CUE"/>
    <property type="match status" value="1"/>
</dbReference>
<name>A0AAW1QR59_9CHLO</name>
<evidence type="ECO:0000259" key="3">
    <source>
        <dbReference type="PROSITE" id="PS51140"/>
    </source>
</evidence>
<comment type="caution">
    <text evidence="4">The sequence shown here is derived from an EMBL/GenBank/DDBJ whole genome shotgun (WGS) entry which is preliminary data.</text>
</comment>
<feature type="domain" description="CUE" evidence="3">
    <location>
        <begin position="55"/>
        <end position="98"/>
    </location>
</feature>
<dbReference type="EMBL" id="JALJOR010000002">
    <property type="protein sequence ID" value="KAK9823935.1"/>
    <property type="molecule type" value="Genomic_DNA"/>
</dbReference>
<feature type="region of interest" description="Disordered" evidence="2">
    <location>
        <begin position="1"/>
        <end position="43"/>
    </location>
</feature>
<gene>
    <name evidence="4" type="ORF">WJX72_006493</name>
</gene>
<dbReference type="InterPro" id="IPR003892">
    <property type="entry name" value="CUE"/>
</dbReference>
<dbReference type="CDD" id="cd14279">
    <property type="entry name" value="CUE"/>
    <property type="match status" value="1"/>
</dbReference>